<proteinExistence type="predicted"/>
<organism evidence="1 2">
    <name type="scientific">Candidatus Iainarchaeum sp</name>
    <dbReference type="NCBI Taxonomy" id="3101447"/>
    <lineage>
        <taxon>Archaea</taxon>
        <taxon>Candidatus Iainarchaeota</taxon>
        <taxon>Candidatus Iainarchaeia</taxon>
        <taxon>Candidatus Iainarchaeales</taxon>
        <taxon>Candidatus Iainarchaeaceae</taxon>
        <taxon>Candidatus Iainarchaeum</taxon>
    </lineage>
</organism>
<protein>
    <submittedName>
        <fullName evidence="1">Uncharacterized protein</fullName>
    </submittedName>
</protein>
<dbReference type="EMBL" id="JAGVWE010000002">
    <property type="protein sequence ID" value="MBS3062279.1"/>
    <property type="molecule type" value="Genomic_DNA"/>
</dbReference>
<name>A0A8T4L9P8_9ARCH</name>
<accession>A0A8T4L9P8</accession>
<evidence type="ECO:0000313" key="1">
    <source>
        <dbReference type="EMBL" id="MBS3062279.1"/>
    </source>
</evidence>
<dbReference type="AlphaFoldDB" id="A0A8T4L9P8"/>
<evidence type="ECO:0000313" key="2">
    <source>
        <dbReference type="Proteomes" id="UP000678237"/>
    </source>
</evidence>
<dbReference type="Proteomes" id="UP000678237">
    <property type="component" value="Unassembled WGS sequence"/>
</dbReference>
<reference evidence="1" key="2">
    <citation type="submission" date="2021-05" db="EMBL/GenBank/DDBJ databases">
        <title>Protein family content uncovers lineage relationships and bacterial pathway maintenance mechanisms in DPANN archaea.</title>
        <authorList>
            <person name="Castelle C.J."/>
            <person name="Meheust R."/>
            <person name="Jaffe A.L."/>
            <person name="Seitz K."/>
            <person name="Gong X."/>
            <person name="Baker B.J."/>
            <person name="Banfield J.F."/>
        </authorList>
    </citation>
    <scope>NUCLEOTIDE SEQUENCE</scope>
    <source>
        <strain evidence="1">RIFCSPLOWO2_01_FULL_58_19</strain>
    </source>
</reference>
<sequence length="215" mass="24595">MEMVSLKAPKTFEVVEAILEQKKFTQLALSRQVDASFGIVNRTTRWLEAKNYVKKTGKFYELRDPAGILSSLAVFRDMKSLIIDEVTVSLTPAQIKGLLPPDRVCYCLETALEEYSNYFRANRVCVYVDKKDVPRLLALLENRKGPGTQVVFYEEKPPVKGKKPTLPEFKDTQTTNESINRWYTPRTRTVIDLVCDNKAYAAQDLFMSLWGIKLA</sequence>
<comment type="caution">
    <text evidence="1">The sequence shown here is derived from an EMBL/GenBank/DDBJ whole genome shotgun (WGS) entry which is preliminary data.</text>
</comment>
<gene>
    <name evidence="1" type="ORF">J4203_00255</name>
</gene>
<reference evidence="1" key="1">
    <citation type="submission" date="2021-03" db="EMBL/GenBank/DDBJ databases">
        <authorList>
            <person name="Jaffe A."/>
        </authorList>
    </citation>
    <scope>NUCLEOTIDE SEQUENCE</scope>
    <source>
        <strain evidence="1">RIFCSPLOWO2_01_FULL_58_19</strain>
    </source>
</reference>